<proteinExistence type="predicted"/>
<organism evidence="1">
    <name type="scientific">marine metagenome</name>
    <dbReference type="NCBI Taxonomy" id="408172"/>
    <lineage>
        <taxon>unclassified sequences</taxon>
        <taxon>metagenomes</taxon>
        <taxon>ecological metagenomes</taxon>
    </lineage>
</organism>
<evidence type="ECO:0000313" key="1">
    <source>
        <dbReference type="EMBL" id="SVA00615.1"/>
    </source>
</evidence>
<sequence length="297" mass="33041">MGGFIANPAFQFDNHSIVELTHQSRFAGMVNSDYVGFRKEIRKNVPVHFSILYEGIGKIPDTRSMLLDWGADGVFGTQDSGEGNGIIDEGERLNVDSIKYFSQHIFGLHGAFNKAWHQWQVGIGTKLLLHFIDDHHAIGIGLDLGFFRHFNGFNFGFVLRNIPSSGILWENGTIEGTLPNIDLGFNVPINMINYGLEFNPILSIRVNPYNRSLDSDIGFGTMSIDTVIGMECKYDNNLAVRIGRNPLGTMVGGIGISWKRISMDYGFLSEDSNSGLGNHHLITLGFSPDWLVEKVSR</sequence>
<evidence type="ECO:0008006" key="2">
    <source>
        <dbReference type="Google" id="ProtNLM"/>
    </source>
</evidence>
<protein>
    <recommendedName>
        <fullName evidence="2">DUF5723 domain-containing protein</fullName>
    </recommendedName>
</protein>
<reference evidence="1" key="1">
    <citation type="submission" date="2018-05" db="EMBL/GenBank/DDBJ databases">
        <authorList>
            <person name="Lanie J.A."/>
            <person name="Ng W.-L."/>
            <person name="Kazmierczak K.M."/>
            <person name="Andrzejewski T.M."/>
            <person name="Davidsen T.M."/>
            <person name="Wayne K.J."/>
            <person name="Tettelin H."/>
            <person name="Glass J.I."/>
            <person name="Rusch D."/>
            <person name="Podicherti R."/>
            <person name="Tsui H.-C.T."/>
            <person name="Winkler M.E."/>
        </authorList>
    </citation>
    <scope>NUCLEOTIDE SEQUENCE</scope>
</reference>
<dbReference type="AlphaFoldDB" id="A0A381S952"/>
<dbReference type="EMBL" id="UINC01002820">
    <property type="protein sequence ID" value="SVA00615.1"/>
    <property type="molecule type" value="Genomic_DNA"/>
</dbReference>
<gene>
    <name evidence="1" type="ORF">METZ01_LOCUS53469</name>
</gene>
<accession>A0A381S952</accession>
<name>A0A381S952_9ZZZZ</name>